<protein>
    <recommendedName>
        <fullName evidence="2">Alpha/beta hydrolase</fullName>
    </recommendedName>
</protein>
<dbReference type="AlphaFoldDB" id="A0AAU7UBM7"/>
<gene>
    <name evidence="1" type="ORF">ABOD76_07595</name>
</gene>
<dbReference type="SUPFAM" id="SSF53474">
    <property type="entry name" value="alpha/beta-Hydrolases"/>
    <property type="match status" value="1"/>
</dbReference>
<name>A0AAU7UBM7_9DEIO</name>
<reference evidence="1" key="1">
    <citation type="submission" date="2024-06" db="EMBL/GenBank/DDBJ databases">
        <title>Draft Genome Sequence of Deinococcus sonorensis Type Strain KR-87, a Biofilm Producing Representative of the Genus Deinococcus.</title>
        <authorList>
            <person name="Boren L.S."/>
            <person name="Grosso R.A."/>
            <person name="Hugenberg-Cox A.N."/>
            <person name="Hill J.T.E."/>
            <person name="Albert C.M."/>
            <person name="Tuohy J.M."/>
        </authorList>
    </citation>
    <scope>NUCLEOTIDE SEQUENCE</scope>
    <source>
        <strain evidence="1">KR-87</strain>
    </source>
</reference>
<proteinExistence type="predicted"/>
<evidence type="ECO:0008006" key="2">
    <source>
        <dbReference type="Google" id="ProtNLM"/>
    </source>
</evidence>
<dbReference type="InterPro" id="IPR029058">
    <property type="entry name" value="AB_hydrolase_fold"/>
</dbReference>
<dbReference type="KEGG" id="dsc:ABOD76_07595"/>
<dbReference type="Gene3D" id="3.40.50.1820">
    <property type="entry name" value="alpha/beta hydrolase"/>
    <property type="match status" value="1"/>
</dbReference>
<organism evidence="1">
    <name type="scientific">Deinococcus sonorensis KR-87</name>
    <dbReference type="NCBI Taxonomy" id="694439"/>
    <lineage>
        <taxon>Bacteria</taxon>
        <taxon>Thermotogati</taxon>
        <taxon>Deinococcota</taxon>
        <taxon>Deinococci</taxon>
        <taxon>Deinococcales</taxon>
        <taxon>Deinococcaceae</taxon>
        <taxon>Deinococcus</taxon>
    </lineage>
</organism>
<evidence type="ECO:0000313" key="1">
    <source>
        <dbReference type="EMBL" id="XBV86157.1"/>
    </source>
</evidence>
<dbReference type="Pfam" id="PF02089">
    <property type="entry name" value="Palm_thioest"/>
    <property type="match status" value="1"/>
</dbReference>
<dbReference type="RefSeq" id="WP_350244211.1">
    <property type="nucleotide sequence ID" value="NZ_CP158299.1"/>
</dbReference>
<accession>A0AAU7UBM7</accession>
<sequence length="488" mass="52504">MTEPLVLVHGFSAEGRAGEAAHIYGTLPQALRGLPLLDINLGRYVTLDDHVDLEDVTLALDRALAARPELLKGGFNALTHSTGALVLRNWVRRRGERPSPLRRLIHLAGAQWGSGWAHLGRSQLARWLHLIGQGSAERGLGVLSALELGSPWALDLHLHFLAPGQDLLRDYGVLEASLMGSALPPGWAALPFRAGREAGSDGVVRVAASNPNVIHVQVGPASPPDRLDWAQVARYVGETATALPGQPVPAPPEPYYVVRRESQPGHDGRAVVPFALLPDCAHIGPETGILTGTRPQATVLRQVAAVLKASPAEVDALVSQFEAVSAQTYAALGGTEHGPLGQVQHPAATQHDPHAQLIVRTWDQLGRPLPGCALHVNSFGGNGQPRQLINDLFEDVHVNSGAPNTLTCYLRTHRHDSRTGEWVAALPEVNGVDLELDAPTGPGGRVVVVPLRLRLDSATLQRWLEPHRTTLLDVQLLRLPSVDTFQMY</sequence>
<dbReference type="EMBL" id="CP158299">
    <property type="protein sequence ID" value="XBV86157.1"/>
    <property type="molecule type" value="Genomic_DNA"/>
</dbReference>